<dbReference type="EMBL" id="BKCJ010000024">
    <property type="protein sequence ID" value="GEU28837.1"/>
    <property type="molecule type" value="Genomic_DNA"/>
</dbReference>
<dbReference type="PANTHER" id="PTHR11439:SF486">
    <property type="entry name" value="RLK (RECEPTOR-LIKE KINASE) PROTEIN, PUTATIVE-RELATED"/>
    <property type="match status" value="1"/>
</dbReference>
<dbReference type="CDD" id="cd09272">
    <property type="entry name" value="RNase_HI_RT_Ty1"/>
    <property type="match status" value="1"/>
</dbReference>
<sequence>MYTAKDLEEPARQEFETGDTKDQPDEETASLPEWFQKPAKPHSLDHPRESFNELMDTPLDFTAFVMNWLKVDTLTLELLAGPTFELMKGSCKSLVELEYFLKEVYKATTDQLDWNNPEGQQYPHDLLTMTKAADYGHIKWIEDLVLMQCRVKCQESARDVYSKRRIFTVIKLQIVEWHNYNHLDWITIHRDDDKLYRFKEALELMLLKTSRKYAKGLLLLVKDLMLLYKVVSAVQIVSAASIVVNTVSRIKICSSQRTHIVKGKLTNLTIEERLAFNVSLQMFTRSIVIQRRVEELQLGVKSYQKKLNLTKPDTYRPDLKRKEAYTTYSNPRCFIYQNKDKKNRLMRIDKLHKFSDGTLNDVRTALDDRLKGILMKYMPQTIWRQSARDKAGAMIHSIDKQLKTRRIMRSLEKFVGGRPYEGKPPYEILKDRKPTLDYLRVFGSKCFILNTKDYITKFDPKSYEGVFLDYSQNSKAYIILNKHTYKIKESLNVTFDETPPPSKTSPVVDDDLAEEEAIRETKKKNLENFVEDETLEIDEIVNIKESMNHPLEIVIENLNQRTLRSQAQNQRMVDNTLFTKKKSSNLIIVQIYVDDIIFGSTCQDVCDEFAKIMHGVFEMSMMGELNFFLGLQIKQMEYGIFFNQSKYIKEMLKKFRLEDSKPMKTPISSDTKFTKDKECTTHLGLWYPKGTDIETVVYADSDHAGHYVDRKSTSRICTFVGCCLTSWFLKKQTALAISTTEAEYVSAEKACQQALWMKQALIDYDV</sequence>
<evidence type="ECO:0000313" key="4">
    <source>
        <dbReference type="EMBL" id="GEU28837.1"/>
    </source>
</evidence>
<organism evidence="4">
    <name type="scientific">Tanacetum cinerariifolium</name>
    <name type="common">Dalmatian daisy</name>
    <name type="synonym">Chrysanthemum cinerariifolium</name>
    <dbReference type="NCBI Taxonomy" id="118510"/>
    <lineage>
        <taxon>Eukaryota</taxon>
        <taxon>Viridiplantae</taxon>
        <taxon>Streptophyta</taxon>
        <taxon>Embryophyta</taxon>
        <taxon>Tracheophyta</taxon>
        <taxon>Spermatophyta</taxon>
        <taxon>Magnoliopsida</taxon>
        <taxon>eudicotyledons</taxon>
        <taxon>Gunneridae</taxon>
        <taxon>Pentapetalae</taxon>
        <taxon>asterids</taxon>
        <taxon>campanulids</taxon>
        <taxon>Asterales</taxon>
        <taxon>Asteraceae</taxon>
        <taxon>Asteroideae</taxon>
        <taxon>Anthemideae</taxon>
        <taxon>Anthemidinae</taxon>
        <taxon>Tanacetum</taxon>
    </lineage>
</organism>
<protein>
    <submittedName>
        <fullName evidence="4">Retrovirus-related Pol polyprotein from transposon TNT 1-94</fullName>
    </submittedName>
</protein>
<dbReference type="PANTHER" id="PTHR11439">
    <property type="entry name" value="GAG-POL-RELATED RETROTRANSPOSON"/>
    <property type="match status" value="1"/>
</dbReference>
<evidence type="ECO:0000259" key="3">
    <source>
        <dbReference type="Pfam" id="PF25597"/>
    </source>
</evidence>
<feature type="domain" description="Retroviral polymerase SH3-like" evidence="3">
    <location>
        <begin position="444"/>
        <end position="504"/>
    </location>
</feature>
<evidence type="ECO:0000256" key="1">
    <source>
        <dbReference type="SAM" id="MobiDB-lite"/>
    </source>
</evidence>
<evidence type="ECO:0000313" key="5">
    <source>
        <dbReference type="EMBL" id="GEU94058.1"/>
    </source>
</evidence>
<dbReference type="Pfam" id="PF25597">
    <property type="entry name" value="SH3_retrovirus"/>
    <property type="match status" value="1"/>
</dbReference>
<dbReference type="InterPro" id="IPR013103">
    <property type="entry name" value="RVT_2"/>
</dbReference>
<dbReference type="InterPro" id="IPR057670">
    <property type="entry name" value="SH3_retrovirus"/>
</dbReference>
<evidence type="ECO:0000259" key="2">
    <source>
        <dbReference type="Pfam" id="PF07727"/>
    </source>
</evidence>
<accession>A0A699GH30</accession>
<dbReference type="EMBL" id="BKCJ010010987">
    <property type="protein sequence ID" value="GEU94058.1"/>
    <property type="molecule type" value="Genomic_DNA"/>
</dbReference>
<reference evidence="4" key="1">
    <citation type="journal article" date="2019" name="Sci. Rep.">
        <title>Draft genome of Tanacetum cinerariifolium, the natural source of mosquito coil.</title>
        <authorList>
            <person name="Yamashiro T."/>
            <person name="Shiraishi A."/>
            <person name="Satake H."/>
            <person name="Nakayama K."/>
        </authorList>
    </citation>
    <scope>NUCLEOTIDE SEQUENCE</scope>
</reference>
<dbReference type="AlphaFoldDB" id="A0A699GH30"/>
<comment type="caution">
    <text evidence="4">The sequence shown here is derived from an EMBL/GenBank/DDBJ whole genome shotgun (WGS) entry which is preliminary data.</text>
</comment>
<dbReference type="Pfam" id="PF07727">
    <property type="entry name" value="RVT_2"/>
    <property type="match status" value="1"/>
</dbReference>
<proteinExistence type="predicted"/>
<feature type="compositionally biased region" description="Basic and acidic residues" evidence="1">
    <location>
        <begin position="1"/>
        <end position="23"/>
    </location>
</feature>
<feature type="region of interest" description="Disordered" evidence="1">
    <location>
        <begin position="1"/>
        <end position="49"/>
    </location>
</feature>
<gene>
    <name evidence="4" type="ORF">Tci_000815</name>
    <name evidence="5" type="ORF">Tci_066036</name>
</gene>
<name>A0A699GH30_TANCI</name>
<feature type="domain" description="Reverse transcriptase Ty1/copia-type" evidence="2">
    <location>
        <begin position="561"/>
        <end position="667"/>
    </location>
</feature>